<evidence type="ECO:0000313" key="2">
    <source>
        <dbReference type="EMBL" id="KAF7400873.1"/>
    </source>
</evidence>
<name>A0A834K6A6_VESVU</name>
<dbReference type="EMBL" id="JACSEA010000005">
    <property type="protein sequence ID" value="KAF7400873.1"/>
    <property type="molecule type" value="Genomic_DNA"/>
</dbReference>
<organism evidence="2 3">
    <name type="scientific">Vespula vulgaris</name>
    <name type="common">Yellow jacket</name>
    <name type="synonym">Wasp</name>
    <dbReference type="NCBI Taxonomy" id="7454"/>
    <lineage>
        <taxon>Eukaryota</taxon>
        <taxon>Metazoa</taxon>
        <taxon>Ecdysozoa</taxon>
        <taxon>Arthropoda</taxon>
        <taxon>Hexapoda</taxon>
        <taxon>Insecta</taxon>
        <taxon>Pterygota</taxon>
        <taxon>Neoptera</taxon>
        <taxon>Endopterygota</taxon>
        <taxon>Hymenoptera</taxon>
        <taxon>Apocrita</taxon>
        <taxon>Aculeata</taxon>
        <taxon>Vespoidea</taxon>
        <taxon>Vespidae</taxon>
        <taxon>Vespinae</taxon>
        <taxon>Vespula</taxon>
    </lineage>
</organism>
<protein>
    <submittedName>
        <fullName evidence="2">Uncharacterized protein</fullName>
    </submittedName>
</protein>
<accession>A0A834K6A6</accession>
<feature type="compositionally biased region" description="Polar residues" evidence="1">
    <location>
        <begin position="11"/>
        <end position="29"/>
    </location>
</feature>
<proteinExistence type="predicted"/>
<feature type="region of interest" description="Disordered" evidence="1">
    <location>
        <begin position="1"/>
        <end position="35"/>
    </location>
</feature>
<dbReference type="Proteomes" id="UP000614350">
    <property type="component" value="Unassembled WGS sequence"/>
</dbReference>
<gene>
    <name evidence="2" type="ORF">HZH66_006057</name>
</gene>
<dbReference type="AlphaFoldDB" id="A0A834K6A6"/>
<comment type="caution">
    <text evidence="2">The sequence shown here is derived from an EMBL/GenBank/DDBJ whole genome shotgun (WGS) entry which is preliminary data.</text>
</comment>
<sequence>MKLSKKKKYDYNTNSDYGQNLYSRPQTRNLRPRYRRSTCQRSFRKHGWNFGWNLECNIIVVRSPPPLSWKILTDELLARVLILKMTNHVQKLIPKRQKSTNLRT</sequence>
<keyword evidence="3" id="KW-1185">Reference proteome</keyword>
<evidence type="ECO:0000256" key="1">
    <source>
        <dbReference type="SAM" id="MobiDB-lite"/>
    </source>
</evidence>
<evidence type="ECO:0000313" key="3">
    <source>
        <dbReference type="Proteomes" id="UP000614350"/>
    </source>
</evidence>
<reference evidence="2" key="1">
    <citation type="journal article" date="2020" name="G3 (Bethesda)">
        <title>High-Quality Assemblies for Three Invasive Social Wasps from the &lt;i&gt;Vespula&lt;/i&gt; Genus.</title>
        <authorList>
            <person name="Harrop T.W.R."/>
            <person name="Guhlin J."/>
            <person name="McLaughlin G.M."/>
            <person name="Permina E."/>
            <person name="Stockwell P."/>
            <person name="Gilligan J."/>
            <person name="Le Lec M.F."/>
            <person name="Gruber M.A.M."/>
            <person name="Quinn O."/>
            <person name="Lovegrove M."/>
            <person name="Duncan E.J."/>
            <person name="Remnant E.J."/>
            <person name="Van Eeckhoven J."/>
            <person name="Graham B."/>
            <person name="Knapp R.A."/>
            <person name="Langford K.W."/>
            <person name="Kronenberg Z."/>
            <person name="Press M.O."/>
            <person name="Eacker S.M."/>
            <person name="Wilson-Rankin E.E."/>
            <person name="Purcell J."/>
            <person name="Lester P.J."/>
            <person name="Dearden P.K."/>
        </authorList>
    </citation>
    <scope>NUCLEOTIDE SEQUENCE</scope>
    <source>
        <strain evidence="2">Marl-1</strain>
    </source>
</reference>